<evidence type="ECO:0000313" key="8">
    <source>
        <dbReference type="Proteomes" id="UP001287286"/>
    </source>
</evidence>
<gene>
    <name evidence="5" type="ORF">Purlil1_3340</name>
    <name evidence="6" type="ORF">VFPFJ_10420</name>
</gene>
<dbReference type="EMBL" id="JAWRVI010000009">
    <property type="protein sequence ID" value="KAK4092087.1"/>
    <property type="molecule type" value="Genomic_DNA"/>
</dbReference>
<dbReference type="Proteomes" id="UP001287286">
    <property type="component" value="Unassembled WGS sequence"/>
</dbReference>
<dbReference type="GO" id="GO:0005737">
    <property type="term" value="C:cytoplasm"/>
    <property type="evidence" value="ECO:0007669"/>
    <property type="project" value="TreeGrafter"/>
</dbReference>
<dbReference type="OMA" id="GECCMLP"/>
<evidence type="ECO:0000256" key="4">
    <source>
        <dbReference type="PROSITE-ProRule" id="PRU00742"/>
    </source>
</evidence>
<evidence type="ECO:0000313" key="5">
    <source>
        <dbReference type="EMBL" id="KAK4092087.1"/>
    </source>
</evidence>
<keyword evidence="8" id="KW-1185">Reference proteome</keyword>
<dbReference type="EMBL" id="LSBI01000013">
    <property type="protein sequence ID" value="OAQ76883.1"/>
    <property type="molecule type" value="Genomic_DNA"/>
</dbReference>
<dbReference type="InterPro" id="IPR023696">
    <property type="entry name" value="Ureohydrolase_dom_sf"/>
</dbReference>
<evidence type="ECO:0000313" key="6">
    <source>
        <dbReference type="EMBL" id="OAQ76883.1"/>
    </source>
</evidence>
<dbReference type="Gene3D" id="3.40.800.10">
    <property type="entry name" value="Ureohydrolase domain"/>
    <property type="match status" value="1"/>
</dbReference>
<organism evidence="6 7">
    <name type="scientific">Purpureocillium lilacinum</name>
    <name type="common">Paecilomyces lilacinus</name>
    <dbReference type="NCBI Taxonomy" id="33203"/>
    <lineage>
        <taxon>Eukaryota</taxon>
        <taxon>Fungi</taxon>
        <taxon>Dikarya</taxon>
        <taxon>Ascomycota</taxon>
        <taxon>Pezizomycotina</taxon>
        <taxon>Sordariomycetes</taxon>
        <taxon>Hypocreomycetidae</taxon>
        <taxon>Hypocreales</taxon>
        <taxon>Ophiocordycipitaceae</taxon>
        <taxon>Purpureocillium</taxon>
    </lineage>
</organism>
<dbReference type="STRING" id="33203.A0A179GHR6"/>
<accession>A0A179GHR6</accession>
<dbReference type="AlphaFoldDB" id="A0A179GHR6"/>
<reference evidence="5 8" key="3">
    <citation type="journal article" date="2024" name="Microbiol. Resour. Announc.">
        <title>Genome annotations for the ascomycete fungi Trichoderma harzianum, Trichoderma aggressivum, and Purpureocillium lilacinum.</title>
        <authorList>
            <person name="Beijen E.P.W."/>
            <person name="Ohm R.A."/>
        </authorList>
    </citation>
    <scope>NUCLEOTIDE SEQUENCE [LARGE SCALE GENOMIC DNA]</scope>
    <source>
        <strain evidence="5 8">CBS 150709</strain>
    </source>
</reference>
<proteinExistence type="inferred from homology"/>
<keyword evidence="1" id="KW-0479">Metal-binding</keyword>
<evidence type="ECO:0000256" key="3">
    <source>
        <dbReference type="ARBA" id="ARBA00023211"/>
    </source>
</evidence>
<reference evidence="6 7" key="1">
    <citation type="submission" date="2016-02" db="EMBL/GenBank/DDBJ databases">
        <title>Biosynthesis of antibiotic leucinostatins and their inhibition on Phytophthora in bio-control Purpureocillium lilacinum.</title>
        <authorList>
            <person name="Wang G."/>
            <person name="Liu Z."/>
            <person name="Lin R."/>
            <person name="Li E."/>
            <person name="Mao Z."/>
            <person name="Ling J."/>
            <person name="Yin W."/>
            <person name="Xie B."/>
        </authorList>
    </citation>
    <scope>NUCLEOTIDE SEQUENCE [LARGE SCALE GENOMIC DNA]</scope>
    <source>
        <strain evidence="6">PLFJ-1</strain>
    </source>
</reference>
<dbReference type="GeneID" id="28892537"/>
<protein>
    <submittedName>
        <fullName evidence="6">Arginase family domain-containing protein</fullName>
    </submittedName>
</protein>
<dbReference type="PANTHER" id="PTHR43782:SF3">
    <property type="entry name" value="ARGINASE"/>
    <property type="match status" value="1"/>
</dbReference>
<comment type="caution">
    <text evidence="6">The sequence shown here is derived from an EMBL/GenBank/DDBJ whole genome shotgun (WGS) entry which is preliminary data.</text>
</comment>
<keyword evidence="3" id="KW-0464">Manganese</keyword>
<keyword evidence="2" id="KW-0378">Hydrolase</keyword>
<name>A0A179GHR6_PURLI</name>
<evidence type="ECO:0000256" key="2">
    <source>
        <dbReference type="ARBA" id="ARBA00022801"/>
    </source>
</evidence>
<dbReference type="PROSITE" id="PS51409">
    <property type="entry name" value="ARGINASE_2"/>
    <property type="match status" value="1"/>
</dbReference>
<comment type="similarity">
    <text evidence="4">Belongs to the arginase family.</text>
</comment>
<dbReference type="GO" id="GO:0004053">
    <property type="term" value="F:arginase activity"/>
    <property type="evidence" value="ECO:0007669"/>
    <property type="project" value="TreeGrafter"/>
</dbReference>
<sequence length="326" mass="34880">MTKIQIVTIATEAGTHFPGQSRAGEAIYEAGIETKLLKSGHEVVATSTLLGRATAVASAAKWQPSPKLDGVRNEQKTLLVLNDVYDELVDCLDTDDGRFILFLGGDCTILQPVLSAAHTILHGKKQPIHDVGLIYMDGDVDLSVPAEAAASIDATGVLDAMTMSHLMRRPGCLSSFSTARCSSRPDGSALVTPQNAVFFAFDPLQPSASHWVYLAENGCKVLSRPTVRADAVAAAKSALSWLESRFDFIVLHFDVDVIDSGEFPLANYPHYAGLAAGEAFAALEVFLGSPKVRAMTITEVNPNNDPERTMVTQVVDAVVQGLKGRK</sequence>
<dbReference type="Pfam" id="PF00491">
    <property type="entry name" value="Arginase"/>
    <property type="match status" value="1"/>
</dbReference>
<dbReference type="Proteomes" id="UP000078340">
    <property type="component" value="Unassembled WGS sequence"/>
</dbReference>
<dbReference type="GO" id="GO:0030145">
    <property type="term" value="F:manganese ion binding"/>
    <property type="evidence" value="ECO:0007669"/>
    <property type="project" value="TreeGrafter"/>
</dbReference>
<reference evidence="5" key="2">
    <citation type="submission" date="2023-11" db="EMBL/GenBank/DDBJ databases">
        <authorList>
            <person name="Beijen E."/>
            <person name="Ohm R.A."/>
        </authorList>
    </citation>
    <scope>NUCLEOTIDE SEQUENCE</scope>
    <source>
        <strain evidence="5">CBS 150709</strain>
    </source>
</reference>
<dbReference type="PANTHER" id="PTHR43782">
    <property type="entry name" value="ARGINASE"/>
    <property type="match status" value="1"/>
</dbReference>
<dbReference type="SUPFAM" id="SSF52768">
    <property type="entry name" value="Arginase/deacetylase"/>
    <property type="match status" value="1"/>
</dbReference>
<evidence type="ECO:0000313" key="7">
    <source>
        <dbReference type="Proteomes" id="UP000078340"/>
    </source>
</evidence>
<evidence type="ECO:0000256" key="1">
    <source>
        <dbReference type="ARBA" id="ARBA00022723"/>
    </source>
</evidence>
<dbReference type="InterPro" id="IPR006035">
    <property type="entry name" value="Ureohydrolase"/>
</dbReference>
<dbReference type="KEGG" id="plj:28892537"/>